<dbReference type="Proteomes" id="UP000094165">
    <property type="component" value="Unassembled WGS sequence"/>
</dbReference>
<organism evidence="5 6">
    <name type="scientific">Vibrio genomosp. F6 str. FF-238</name>
    <dbReference type="NCBI Taxonomy" id="1191298"/>
    <lineage>
        <taxon>Bacteria</taxon>
        <taxon>Pseudomonadati</taxon>
        <taxon>Pseudomonadota</taxon>
        <taxon>Gammaproteobacteria</taxon>
        <taxon>Vibrionales</taxon>
        <taxon>Vibrionaceae</taxon>
        <taxon>Vibrio</taxon>
    </lineage>
</organism>
<dbReference type="AlphaFoldDB" id="A0A1E5D673"/>
<dbReference type="PANTHER" id="PTHR43792">
    <property type="entry name" value="GNAT FAMILY, PUTATIVE (AFU_ORTHOLOGUE AFUA_3G00765)-RELATED-RELATED"/>
    <property type="match status" value="1"/>
</dbReference>
<name>A0A1E5D673_9VIBR</name>
<accession>A0A1E5D673</accession>
<evidence type="ECO:0000313" key="5">
    <source>
        <dbReference type="EMBL" id="OEE78708.1"/>
    </source>
</evidence>
<keyword evidence="1 5" id="KW-0808">Transferase</keyword>
<dbReference type="GO" id="GO:0008999">
    <property type="term" value="F:protein-N-terminal-alanine acetyltransferase activity"/>
    <property type="evidence" value="ECO:0007669"/>
    <property type="project" value="TreeGrafter"/>
</dbReference>
<protein>
    <submittedName>
        <fullName evidence="5">Alanine acetyltransferase</fullName>
    </submittedName>
</protein>
<dbReference type="PROSITE" id="PS51186">
    <property type="entry name" value="GNAT"/>
    <property type="match status" value="1"/>
</dbReference>
<dbReference type="PANTHER" id="PTHR43792:SF8">
    <property type="entry name" value="[RIBOSOMAL PROTEIN US5]-ALANINE N-ACETYLTRANSFERASE"/>
    <property type="match status" value="1"/>
</dbReference>
<evidence type="ECO:0000259" key="4">
    <source>
        <dbReference type="PROSITE" id="PS51186"/>
    </source>
</evidence>
<comment type="similarity">
    <text evidence="3">Belongs to the acetyltransferase family. RimJ subfamily.</text>
</comment>
<dbReference type="Pfam" id="PF13302">
    <property type="entry name" value="Acetyltransf_3"/>
    <property type="match status" value="1"/>
</dbReference>
<gene>
    <name evidence="5" type="ORF">A130_12920</name>
</gene>
<dbReference type="RefSeq" id="WP_017054454.1">
    <property type="nucleotide sequence ID" value="NZ_AJYW02000041.1"/>
</dbReference>
<dbReference type="SUPFAM" id="SSF55729">
    <property type="entry name" value="Acyl-CoA N-acyltransferases (Nat)"/>
    <property type="match status" value="1"/>
</dbReference>
<proteinExistence type="inferred from homology"/>
<reference evidence="5" key="1">
    <citation type="journal article" date="2012" name="Science">
        <title>Ecological populations of bacteria act as socially cohesive units of antibiotic production and resistance.</title>
        <authorList>
            <person name="Cordero O.X."/>
            <person name="Wildschutte H."/>
            <person name="Kirkup B."/>
            <person name="Proehl S."/>
            <person name="Ngo L."/>
            <person name="Hussain F."/>
            <person name="Le Roux F."/>
            <person name="Mincer T."/>
            <person name="Polz M.F."/>
        </authorList>
    </citation>
    <scope>NUCLEOTIDE SEQUENCE [LARGE SCALE GENOMIC DNA]</scope>
    <source>
        <strain evidence="5">FF-238</strain>
    </source>
</reference>
<reference evidence="5" key="2">
    <citation type="submission" date="2016-07" db="EMBL/GenBank/DDBJ databases">
        <title>Adaptive Radiation by Waves of Gene Transfer Leads to Fine-Scale Resource Partitioning in Marine Microbes.</title>
        <authorList>
            <person name="Hehemann J.-H."/>
            <person name="Arevalo P."/>
            <person name="Datta M."/>
            <person name="Yu X."/>
            <person name="Corzett C."/>
            <person name="Henschel A."/>
            <person name="Preheim S."/>
            <person name="Timberlake S."/>
            <person name="Alm E.J."/>
            <person name="Polz M.F."/>
        </authorList>
    </citation>
    <scope>NUCLEOTIDE SEQUENCE</scope>
    <source>
        <strain evidence="5">FF-238</strain>
    </source>
</reference>
<dbReference type="GO" id="GO:0005737">
    <property type="term" value="C:cytoplasm"/>
    <property type="evidence" value="ECO:0007669"/>
    <property type="project" value="TreeGrafter"/>
</dbReference>
<dbReference type="EMBL" id="AJYW02000041">
    <property type="protein sequence ID" value="OEE78708.1"/>
    <property type="molecule type" value="Genomic_DNA"/>
</dbReference>
<dbReference type="InterPro" id="IPR051531">
    <property type="entry name" value="N-acetyltransferase"/>
</dbReference>
<evidence type="ECO:0000256" key="3">
    <source>
        <dbReference type="ARBA" id="ARBA00038502"/>
    </source>
</evidence>
<dbReference type="Gene3D" id="3.40.630.30">
    <property type="match status" value="1"/>
</dbReference>
<feature type="domain" description="N-acetyltransferase" evidence="4">
    <location>
        <begin position="8"/>
        <end position="178"/>
    </location>
</feature>
<sequence>MSQNHSQIALRLLNKYDVKSLLEFELDNRDWFEQFIDSRGDEFYNRRGLEEHIRHCLSQYEQKLMYPTLIIDQQGKICGRANIHFIEHVTKRGAIGYRIGQNFCHQGMASQATRLLITHAKNHLQLKQLAAFASVENLASQRVLEKNGFVKAGIKEEFTLVQDQVLDCFDYRLSLTSP</sequence>
<dbReference type="InterPro" id="IPR000182">
    <property type="entry name" value="GNAT_dom"/>
</dbReference>
<evidence type="ECO:0000256" key="1">
    <source>
        <dbReference type="ARBA" id="ARBA00022679"/>
    </source>
</evidence>
<keyword evidence="6" id="KW-1185">Reference proteome</keyword>
<keyword evidence="2" id="KW-0012">Acyltransferase</keyword>
<comment type="caution">
    <text evidence="5">The sequence shown here is derived from an EMBL/GenBank/DDBJ whole genome shotgun (WGS) entry which is preliminary data.</text>
</comment>
<evidence type="ECO:0000256" key="2">
    <source>
        <dbReference type="ARBA" id="ARBA00023315"/>
    </source>
</evidence>
<dbReference type="InterPro" id="IPR016181">
    <property type="entry name" value="Acyl_CoA_acyltransferase"/>
</dbReference>
<evidence type="ECO:0000313" key="6">
    <source>
        <dbReference type="Proteomes" id="UP000094165"/>
    </source>
</evidence>